<name>A0A6C0JGH8_9ZZZZ</name>
<evidence type="ECO:0000313" key="1">
    <source>
        <dbReference type="EMBL" id="QHU04905.1"/>
    </source>
</evidence>
<proteinExistence type="predicted"/>
<organism evidence="1">
    <name type="scientific">viral metagenome</name>
    <dbReference type="NCBI Taxonomy" id="1070528"/>
    <lineage>
        <taxon>unclassified sequences</taxon>
        <taxon>metagenomes</taxon>
        <taxon>organismal metagenomes</taxon>
    </lineage>
</organism>
<accession>A0A6C0JGH8</accession>
<dbReference type="EMBL" id="MN740405">
    <property type="protein sequence ID" value="QHU04905.1"/>
    <property type="molecule type" value="Genomic_DNA"/>
</dbReference>
<sequence>MSISSSITFVTAYFKSGTKEKIQTDFEQFRKIADSGIQLCVYVEEAVDTLNTFPNIKIMKPFDSHTKKLFSEIEFSDYSNNDYFVFSNSKYEFMENVILENPWNSSHFSWIDFTIFSIFKKPTESKEYLKCLSKRTLFSDFFAIGGWIKNKNELYDLDLQFKEIRWRFLDKFFIGDKKSVMEWVALSKQYLPRFLRTYKKITSEVNFWNWLETVVDWQPVWFFSIFDDSVIQLPLHLHSMNLKNAKKTVYNYPLIEGPSPFFESSASHLLFQGQHLLNTRFVSYFLLNAGQYYMPHPKQFLITKNQAAILDEDTMLPINYELMDDSTILLENAPYPPGECCNIFGLEDIRLYEFENKIRFIATNRNFAPAYKNRMVIGDYNMKNQSYDNCLLIESPCNSTYEKNWIPITYKNQECFIYNWYPMDICRVNLETQKLELVCRHENTMNVPYFHKVRGSSIFINVSNGTLGELVGVVHFSEDTKPRQYYHMLVSLEKDTFKPLRYSETFYFQHIGVEFCTGFWKNKDEYIFWVSKKDRNTCMITVNVDEIPLCFEFF</sequence>
<protein>
    <submittedName>
        <fullName evidence="1">Uncharacterized protein</fullName>
    </submittedName>
</protein>
<dbReference type="AlphaFoldDB" id="A0A6C0JGH8"/>
<reference evidence="1" key="1">
    <citation type="journal article" date="2020" name="Nature">
        <title>Giant virus diversity and host interactions through global metagenomics.</title>
        <authorList>
            <person name="Schulz F."/>
            <person name="Roux S."/>
            <person name="Paez-Espino D."/>
            <person name="Jungbluth S."/>
            <person name="Walsh D.A."/>
            <person name="Denef V.J."/>
            <person name="McMahon K.D."/>
            <person name="Konstantinidis K.T."/>
            <person name="Eloe-Fadrosh E.A."/>
            <person name="Kyrpides N.C."/>
            <person name="Woyke T."/>
        </authorList>
    </citation>
    <scope>NUCLEOTIDE SEQUENCE</scope>
    <source>
        <strain evidence="1">GVMAG-M-3300027708-5</strain>
    </source>
</reference>